<evidence type="ECO:0000256" key="1">
    <source>
        <dbReference type="SAM" id="MobiDB-lite"/>
    </source>
</evidence>
<proteinExistence type="predicted"/>
<reference evidence="2 3" key="1">
    <citation type="submission" date="2018-11" db="EMBL/GenBank/DDBJ databases">
        <title>Trebonia kvetii gen.nov., sp.nov., a novel acidophilic actinobacterium, and proposal of the new actinobacterial family Treboniaceae fam. nov.</title>
        <authorList>
            <person name="Rapoport D."/>
            <person name="Sagova-Mareckova M."/>
            <person name="Sedlacek I."/>
            <person name="Provaznik J."/>
            <person name="Kralova S."/>
            <person name="Pavlinic D."/>
            <person name="Benes V."/>
            <person name="Kopecky J."/>
        </authorList>
    </citation>
    <scope>NUCLEOTIDE SEQUENCE [LARGE SCALE GENOMIC DNA]</scope>
    <source>
        <strain evidence="2 3">15Tr583</strain>
    </source>
</reference>
<dbReference type="Proteomes" id="UP000460272">
    <property type="component" value="Unassembled WGS sequence"/>
</dbReference>
<keyword evidence="3" id="KW-1185">Reference proteome</keyword>
<organism evidence="2 3">
    <name type="scientific">Trebonia kvetii</name>
    <dbReference type="NCBI Taxonomy" id="2480626"/>
    <lineage>
        <taxon>Bacteria</taxon>
        <taxon>Bacillati</taxon>
        <taxon>Actinomycetota</taxon>
        <taxon>Actinomycetes</taxon>
        <taxon>Streptosporangiales</taxon>
        <taxon>Treboniaceae</taxon>
        <taxon>Trebonia</taxon>
    </lineage>
</organism>
<comment type="caution">
    <text evidence="2">The sequence shown here is derived from an EMBL/GenBank/DDBJ whole genome shotgun (WGS) entry which is preliminary data.</text>
</comment>
<dbReference type="AlphaFoldDB" id="A0A6P2BLB8"/>
<protein>
    <submittedName>
        <fullName evidence="2">Uncharacterized protein</fullName>
    </submittedName>
</protein>
<name>A0A6P2BLB8_9ACTN</name>
<feature type="region of interest" description="Disordered" evidence="1">
    <location>
        <begin position="77"/>
        <end position="112"/>
    </location>
</feature>
<dbReference type="RefSeq" id="WP_145862153.1">
    <property type="nucleotide sequence ID" value="NZ_RPFW01000012.1"/>
</dbReference>
<accession>A0A6P2BLB8</accession>
<sequence length="112" mass="12184">MFGNDWEPATARIVAKKFKEGGERSGVWEYVADITPASGAPVFRAKLTQPHLMSHVVWLAEGAEVSVLADVKNQKAKFDRSDPAVNGKAKRSGADRFDEALKQPPLTPPPAK</sequence>
<dbReference type="EMBL" id="RPFW01000012">
    <property type="protein sequence ID" value="TVY99667.1"/>
    <property type="molecule type" value="Genomic_DNA"/>
</dbReference>
<feature type="compositionally biased region" description="Basic and acidic residues" evidence="1">
    <location>
        <begin position="92"/>
        <end position="101"/>
    </location>
</feature>
<evidence type="ECO:0000313" key="2">
    <source>
        <dbReference type="EMBL" id="TVY99667.1"/>
    </source>
</evidence>
<evidence type="ECO:0000313" key="3">
    <source>
        <dbReference type="Proteomes" id="UP000460272"/>
    </source>
</evidence>
<gene>
    <name evidence="2" type="ORF">EAS64_41095</name>
</gene>